<proteinExistence type="predicted"/>
<dbReference type="EMBL" id="OKRB01000125">
    <property type="protein sequence ID" value="SPE28396.1"/>
    <property type="molecule type" value="Genomic_DNA"/>
</dbReference>
<protein>
    <submittedName>
        <fullName evidence="1">Uncharacterized protein</fullName>
    </submittedName>
</protein>
<evidence type="ECO:0000313" key="1">
    <source>
        <dbReference type="EMBL" id="SPE28396.1"/>
    </source>
</evidence>
<dbReference type="Proteomes" id="UP000239735">
    <property type="component" value="Unassembled WGS sequence"/>
</dbReference>
<gene>
    <name evidence="1" type="ORF">SBA5_650034</name>
</gene>
<evidence type="ECO:0000313" key="2">
    <source>
        <dbReference type="Proteomes" id="UP000239735"/>
    </source>
</evidence>
<dbReference type="AlphaFoldDB" id="A0A2N9LYX8"/>
<organism evidence="1 2">
    <name type="scientific">Candidatus Sulfuritelmatomonas gaucii</name>
    <dbReference type="NCBI Taxonomy" id="2043161"/>
    <lineage>
        <taxon>Bacteria</taxon>
        <taxon>Pseudomonadati</taxon>
        <taxon>Acidobacteriota</taxon>
        <taxon>Terriglobia</taxon>
        <taxon>Terriglobales</taxon>
        <taxon>Acidobacteriaceae</taxon>
        <taxon>Candidatus Sulfuritelmatomonas</taxon>
    </lineage>
</organism>
<accession>A0A2N9LYX8</accession>
<sequence>MAKVTVRLKVGAVNTLRLQMRTGMLSDLGKSSSREVVAMM</sequence>
<reference evidence="2" key="1">
    <citation type="submission" date="2018-02" db="EMBL/GenBank/DDBJ databases">
        <authorList>
            <person name="Hausmann B."/>
        </authorList>
    </citation>
    <scope>NUCLEOTIDE SEQUENCE [LARGE SCALE GENOMIC DNA]</scope>
    <source>
        <strain evidence="2">Peat soil MAG SbA5</strain>
    </source>
</reference>
<name>A0A2N9LYX8_9BACT</name>